<reference evidence="2 3" key="1">
    <citation type="submission" date="2022-10" db="EMBL/GenBank/DDBJ databases">
        <title>Chitinophaga nivalis PC15 sp. nov., isolated from Pyeongchang county, South Korea.</title>
        <authorList>
            <person name="Trinh H.N."/>
        </authorList>
    </citation>
    <scope>NUCLEOTIDE SEQUENCE [LARGE SCALE GENOMIC DNA]</scope>
    <source>
        <strain evidence="2 3">PC14</strain>
    </source>
</reference>
<organism evidence="2 3">
    <name type="scientific">Chitinophaga nivalis</name>
    <dbReference type="NCBI Taxonomy" id="2991709"/>
    <lineage>
        <taxon>Bacteria</taxon>
        <taxon>Pseudomonadati</taxon>
        <taxon>Bacteroidota</taxon>
        <taxon>Chitinophagia</taxon>
        <taxon>Chitinophagales</taxon>
        <taxon>Chitinophagaceae</taxon>
        <taxon>Chitinophaga</taxon>
    </lineage>
</organism>
<gene>
    <name evidence="2" type="ORF">OL497_22925</name>
</gene>
<dbReference type="InterPro" id="IPR008949">
    <property type="entry name" value="Isoprenoid_synthase_dom_sf"/>
</dbReference>
<dbReference type="EMBL" id="JAPDNS010000002">
    <property type="protein sequence ID" value="MCW3486770.1"/>
    <property type="molecule type" value="Genomic_DNA"/>
</dbReference>
<comment type="similarity">
    <text evidence="1">Belongs to the terpene synthase family.</text>
</comment>
<dbReference type="SFLD" id="SFLDG01020">
    <property type="entry name" value="Terpene_Cyclase_Like_2"/>
    <property type="match status" value="1"/>
</dbReference>
<dbReference type="Pfam" id="PF19086">
    <property type="entry name" value="Terpene_syn_C_2"/>
    <property type="match status" value="1"/>
</dbReference>
<evidence type="ECO:0000256" key="1">
    <source>
        <dbReference type="RuleBase" id="RU366034"/>
    </source>
</evidence>
<keyword evidence="1" id="KW-0456">Lyase</keyword>
<keyword evidence="1" id="KW-0460">Magnesium</keyword>
<accession>A0ABT3IS60</accession>
<dbReference type="PANTHER" id="PTHR35201">
    <property type="entry name" value="TERPENE SYNTHASE"/>
    <property type="match status" value="1"/>
</dbReference>
<dbReference type="EC" id="4.2.3.-" evidence="1"/>
<dbReference type="PANTHER" id="PTHR35201:SF4">
    <property type="entry name" value="BETA-PINACENE SYNTHASE-RELATED"/>
    <property type="match status" value="1"/>
</dbReference>
<dbReference type="SUPFAM" id="SSF48576">
    <property type="entry name" value="Terpenoid synthases"/>
    <property type="match status" value="1"/>
</dbReference>
<comment type="cofactor">
    <cofactor evidence="1">
        <name>Mg(2+)</name>
        <dbReference type="ChEBI" id="CHEBI:18420"/>
    </cofactor>
</comment>
<proteinExistence type="inferred from homology"/>
<dbReference type="Gene3D" id="1.10.600.10">
    <property type="entry name" value="Farnesyl Diphosphate Synthase"/>
    <property type="match status" value="1"/>
</dbReference>
<keyword evidence="1" id="KW-0479">Metal-binding</keyword>
<name>A0ABT3IS60_9BACT</name>
<sequence length="311" mass="36513">MNHLAIPDFHYPYPQTLSSLAFEAQADEQMWQSQSPLFTQDFLKRCSTSRFSFLAARCFPHSDITHLTTLGRQMLMLFILDDAYSLTTVADYENRLERIRSLAAGQPLLPSDNDVLRMQHSVNERFRQTMSTDWANNRVLMRIAEVIEYDLKELPFQLKQTSPTREEYISIREKSVGMLPSVDMVEYTHEFELPWEIIEHPSIKQLAAASCFIIAYSNDLFSLYKEQEEHDVFNMILVLQQHENYTPSGAIAAVNEMHDEVIAQFKALRHALPDFKEWNRDVQRYVRGIEDVIIGNYHWSIFDTHRYHKKK</sequence>
<dbReference type="RefSeq" id="WP_264733585.1">
    <property type="nucleotide sequence ID" value="NZ_JAPDNR010000001.1"/>
</dbReference>
<dbReference type="InterPro" id="IPR034686">
    <property type="entry name" value="Terpene_cyclase-like_2"/>
</dbReference>
<evidence type="ECO:0000313" key="2">
    <source>
        <dbReference type="EMBL" id="MCW3486770.1"/>
    </source>
</evidence>
<comment type="caution">
    <text evidence="2">The sequence shown here is derived from an EMBL/GenBank/DDBJ whole genome shotgun (WGS) entry which is preliminary data.</text>
</comment>
<dbReference type="SFLD" id="SFLDS00005">
    <property type="entry name" value="Isoprenoid_Synthase_Type_I"/>
    <property type="match status" value="1"/>
</dbReference>
<dbReference type="Proteomes" id="UP001207742">
    <property type="component" value="Unassembled WGS sequence"/>
</dbReference>
<keyword evidence="3" id="KW-1185">Reference proteome</keyword>
<protein>
    <recommendedName>
        <fullName evidence="1">Terpene synthase</fullName>
        <ecNumber evidence="1">4.2.3.-</ecNumber>
    </recommendedName>
</protein>
<evidence type="ECO:0000313" key="3">
    <source>
        <dbReference type="Proteomes" id="UP001207742"/>
    </source>
</evidence>